<feature type="domain" description="L,D-TPase catalytic" evidence="10">
    <location>
        <begin position="134"/>
        <end position="267"/>
    </location>
</feature>
<dbReference type="PROSITE" id="PS52029">
    <property type="entry name" value="LD_TPASE"/>
    <property type="match status" value="1"/>
</dbReference>
<dbReference type="PANTHER" id="PTHR30582:SF24">
    <property type="entry name" value="L,D-TRANSPEPTIDASE ERFK_SRFK-RELATED"/>
    <property type="match status" value="1"/>
</dbReference>
<evidence type="ECO:0000256" key="1">
    <source>
        <dbReference type="ARBA" id="ARBA00004752"/>
    </source>
</evidence>
<dbReference type="Pfam" id="PF03734">
    <property type="entry name" value="YkuD"/>
    <property type="match status" value="1"/>
</dbReference>
<keyword evidence="12" id="KW-1185">Reference proteome</keyword>
<comment type="pathway">
    <text evidence="1 9">Cell wall biogenesis; peptidoglycan biosynthesis.</text>
</comment>
<dbReference type="Proteomes" id="UP000188388">
    <property type="component" value="Unassembled WGS sequence"/>
</dbReference>
<proteinExistence type="inferred from homology"/>
<evidence type="ECO:0000256" key="6">
    <source>
        <dbReference type="ARBA" id="ARBA00022960"/>
    </source>
</evidence>
<keyword evidence="3" id="KW-0328">Glycosyltransferase</keyword>
<accession>A0A1R3V8Y3</accession>
<evidence type="ECO:0000256" key="2">
    <source>
        <dbReference type="ARBA" id="ARBA00005992"/>
    </source>
</evidence>
<comment type="similarity">
    <text evidence="2">Belongs to the YkuD family.</text>
</comment>
<dbReference type="AlphaFoldDB" id="A0A1R3V8Y3"/>
<evidence type="ECO:0000256" key="3">
    <source>
        <dbReference type="ARBA" id="ARBA00022676"/>
    </source>
</evidence>
<dbReference type="EMBL" id="FTPD01000016">
    <property type="protein sequence ID" value="SIT55730.1"/>
    <property type="molecule type" value="Genomic_DNA"/>
</dbReference>
<dbReference type="GO" id="GO:0008360">
    <property type="term" value="P:regulation of cell shape"/>
    <property type="evidence" value="ECO:0007669"/>
    <property type="project" value="UniProtKB-UniRule"/>
</dbReference>
<organism evidence="11 12">
    <name type="scientific">Mesorhizobium prunaredense</name>
    <dbReference type="NCBI Taxonomy" id="1631249"/>
    <lineage>
        <taxon>Bacteria</taxon>
        <taxon>Pseudomonadati</taxon>
        <taxon>Pseudomonadota</taxon>
        <taxon>Alphaproteobacteria</taxon>
        <taxon>Hyphomicrobiales</taxon>
        <taxon>Phyllobacteriaceae</taxon>
        <taxon>Mesorhizobium</taxon>
    </lineage>
</organism>
<dbReference type="GO" id="GO:0071555">
    <property type="term" value="P:cell wall organization"/>
    <property type="evidence" value="ECO:0007669"/>
    <property type="project" value="UniProtKB-UniRule"/>
</dbReference>
<dbReference type="InterPro" id="IPR005490">
    <property type="entry name" value="LD_TPept_cat_dom"/>
</dbReference>
<dbReference type="SUPFAM" id="SSF141523">
    <property type="entry name" value="L,D-transpeptidase catalytic domain-like"/>
    <property type="match status" value="1"/>
</dbReference>
<name>A0A1R3V8Y3_9HYPH</name>
<evidence type="ECO:0000256" key="9">
    <source>
        <dbReference type="PROSITE-ProRule" id="PRU01373"/>
    </source>
</evidence>
<protein>
    <submittedName>
        <fullName evidence="11">ErfK/YbiS/YcfS/YnhG family protein (Modular protein)</fullName>
    </submittedName>
</protein>
<dbReference type="FunFam" id="2.40.440.10:FF:000002">
    <property type="entry name" value="L,D-transpeptidase ErfK/SrfK"/>
    <property type="match status" value="1"/>
</dbReference>
<dbReference type="InterPro" id="IPR038063">
    <property type="entry name" value="Transpep_catalytic_dom"/>
</dbReference>
<gene>
    <name evidence="11" type="ORF">BQ8794_230040</name>
</gene>
<dbReference type="Gene3D" id="2.40.440.10">
    <property type="entry name" value="L,D-transpeptidase catalytic domain-like"/>
    <property type="match status" value="1"/>
</dbReference>
<dbReference type="GO" id="GO:0071972">
    <property type="term" value="F:peptidoglycan L,D-transpeptidase activity"/>
    <property type="evidence" value="ECO:0007669"/>
    <property type="project" value="TreeGrafter"/>
</dbReference>
<evidence type="ECO:0000313" key="11">
    <source>
        <dbReference type="EMBL" id="SIT55730.1"/>
    </source>
</evidence>
<dbReference type="UniPathway" id="UPA00219"/>
<dbReference type="InterPro" id="IPR050979">
    <property type="entry name" value="LD-transpeptidase"/>
</dbReference>
<evidence type="ECO:0000256" key="7">
    <source>
        <dbReference type="ARBA" id="ARBA00022984"/>
    </source>
</evidence>
<evidence type="ECO:0000256" key="4">
    <source>
        <dbReference type="ARBA" id="ARBA00022679"/>
    </source>
</evidence>
<feature type="active site" description="Proton donor/acceptor" evidence="9">
    <location>
        <position position="227"/>
    </location>
</feature>
<dbReference type="STRING" id="1631249.BQ8794_230040"/>
<sequence>MLRTACKAIWCALESGDRQLDAWMQKRSVLAAIMILLANLPVPVKVAGRKVRVTPRLNQRLRAFLITVLSIAAMAPAQAQSNSGYDPRSWTYDPARNVLVSPSAPDQTSDGEIRPEWSAIPREIVQFSAAQPKGSIVISTTERRLYYILGNGRALRYAVGVGKEGLEWSGRDTISSKKTWPDWRPPAEMRSREASNGRFLPAHVEGGPNNPLGARALYIGNTLYRVHGTNQPWTVGQANSSGCIRMTNDDVIDLYDRVKIGSQIIVRH</sequence>
<feature type="active site" description="Nucleophile" evidence="9">
    <location>
        <position position="243"/>
    </location>
</feature>
<dbReference type="CDD" id="cd16913">
    <property type="entry name" value="YkuD_like"/>
    <property type="match status" value="1"/>
</dbReference>
<keyword evidence="4" id="KW-0808">Transferase</keyword>
<keyword evidence="7 9" id="KW-0573">Peptidoglycan synthesis</keyword>
<dbReference type="PANTHER" id="PTHR30582">
    <property type="entry name" value="L,D-TRANSPEPTIDASE"/>
    <property type="match status" value="1"/>
</dbReference>
<evidence type="ECO:0000256" key="8">
    <source>
        <dbReference type="ARBA" id="ARBA00023316"/>
    </source>
</evidence>
<evidence type="ECO:0000259" key="10">
    <source>
        <dbReference type="PROSITE" id="PS52029"/>
    </source>
</evidence>
<keyword evidence="8 9" id="KW-0961">Cell wall biogenesis/degradation</keyword>
<reference evidence="12" key="1">
    <citation type="submission" date="2017-01" db="EMBL/GenBank/DDBJ databases">
        <authorList>
            <person name="Brunel B."/>
        </authorList>
    </citation>
    <scope>NUCLEOTIDE SEQUENCE [LARGE SCALE GENOMIC DNA]</scope>
</reference>
<evidence type="ECO:0000256" key="5">
    <source>
        <dbReference type="ARBA" id="ARBA00022801"/>
    </source>
</evidence>
<keyword evidence="5" id="KW-0378">Hydrolase</keyword>
<keyword evidence="6 9" id="KW-0133">Cell shape</keyword>
<evidence type="ECO:0000313" key="12">
    <source>
        <dbReference type="Proteomes" id="UP000188388"/>
    </source>
</evidence>
<dbReference type="GO" id="GO:0016757">
    <property type="term" value="F:glycosyltransferase activity"/>
    <property type="evidence" value="ECO:0007669"/>
    <property type="project" value="UniProtKB-KW"/>
</dbReference>
<dbReference type="GO" id="GO:0018104">
    <property type="term" value="P:peptidoglycan-protein cross-linking"/>
    <property type="evidence" value="ECO:0007669"/>
    <property type="project" value="TreeGrafter"/>
</dbReference>
<dbReference type="GO" id="GO:0005576">
    <property type="term" value="C:extracellular region"/>
    <property type="evidence" value="ECO:0007669"/>
    <property type="project" value="TreeGrafter"/>
</dbReference>